<dbReference type="GO" id="GO:0009688">
    <property type="term" value="P:abscisic acid biosynthetic process"/>
    <property type="evidence" value="ECO:0007669"/>
    <property type="project" value="UniProtKB-ARBA"/>
</dbReference>
<evidence type="ECO:0000256" key="3">
    <source>
        <dbReference type="ARBA" id="ARBA00023002"/>
    </source>
</evidence>
<evidence type="ECO:0000256" key="2">
    <source>
        <dbReference type="ARBA" id="ARBA00022857"/>
    </source>
</evidence>
<dbReference type="Gene3D" id="3.40.50.720">
    <property type="entry name" value="NAD(P)-binding Rossmann-like Domain"/>
    <property type="match status" value="1"/>
</dbReference>
<dbReference type="STRING" id="5539.A0A3E2H380"/>
<proteinExistence type="inferred from homology"/>
<dbReference type="SUPFAM" id="SSF51735">
    <property type="entry name" value="NAD(P)-binding Rossmann-fold domains"/>
    <property type="match status" value="1"/>
</dbReference>
<feature type="non-terminal residue" evidence="5">
    <location>
        <position position="475"/>
    </location>
</feature>
<dbReference type="GO" id="GO:0016810">
    <property type="term" value="F:hydrolase activity, acting on carbon-nitrogen (but not peptide) bonds"/>
    <property type="evidence" value="ECO:0007669"/>
    <property type="project" value="InterPro"/>
</dbReference>
<reference evidence="5 6" key="1">
    <citation type="submission" date="2018-05" db="EMBL/GenBank/DDBJ databases">
        <title>Draft genome sequence of Scytalidium lignicola DSM 105466, a ubiquitous saprotrophic fungus.</title>
        <authorList>
            <person name="Buettner E."/>
            <person name="Gebauer A.M."/>
            <person name="Hofrichter M."/>
            <person name="Liers C."/>
            <person name="Kellner H."/>
        </authorList>
    </citation>
    <scope>NUCLEOTIDE SEQUENCE [LARGE SCALE GENOMIC DNA]</scope>
    <source>
        <strain evidence="5 6">DSM 105466</strain>
    </source>
</reference>
<dbReference type="PANTHER" id="PTHR48107">
    <property type="entry name" value="NADPH-DEPENDENT ALDEHYDE REDUCTASE-LIKE PROTEIN, CHLOROPLASTIC-RELATED"/>
    <property type="match status" value="1"/>
</dbReference>
<dbReference type="InterPro" id="IPR011059">
    <property type="entry name" value="Metal-dep_hydrolase_composite"/>
</dbReference>
<sequence>MSQSLDGKIAIVTGASRGIGAAIAVEFAKRGAKGIAITYVSNVDAAEAVLQRIRDYGTAGVAIKADASDPSSAASIVHATQQAFGSDEIDILVNNAADSTLFPLDDTTPEVFYRSFTTNVLTPLLLAKSVMPHIRRGGRIINISSRLARVPSVGGVYVYAASKAALENVTRNLATEWAAKKLITVNNVMPGPTDTDAMNGTLPELLERARTVATAEKRLGKPEEIANVVAFIAEDGSRWINGKGSISGILHDDGLLKSDILIARASQAIRADESQMSFGLPVAFRGDMSISLGVDCHMTGPADLPYQMRLALQLAGQAANQPPLDADLAPVHIPGTSMEALNLGTIAEAKAPRMEDKIGSLAEGKLADIVILNATSPRMVCAAQKDPVTAIVRHASIRHVEPAIIDGVVRKLDGKLLPVRPDQSAPSEVERMGEMSWNIVATELAKLDMSAGAGSMIQLFNIDEINHGSSTTLRD</sequence>
<dbReference type="Proteomes" id="UP000258309">
    <property type="component" value="Unassembled WGS sequence"/>
</dbReference>
<feature type="domain" description="Amidohydrolase-related" evidence="4">
    <location>
        <begin position="289"/>
        <end position="407"/>
    </location>
</feature>
<evidence type="ECO:0000313" key="5">
    <source>
        <dbReference type="EMBL" id="RFU27473.1"/>
    </source>
</evidence>
<feature type="non-terminal residue" evidence="5">
    <location>
        <position position="1"/>
    </location>
</feature>
<dbReference type="PRINTS" id="PR00081">
    <property type="entry name" value="GDHRDH"/>
</dbReference>
<dbReference type="AlphaFoldDB" id="A0A3E2H380"/>
<dbReference type="Gene3D" id="3.20.20.140">
    <property type="entry name" value="Metal-dependent hydrolases"/>
    <property type="match status" value="1"/>
</dbReference>
<dbReference type="Gene3D" id="2.30.40.10">
    <property type="entry name" value="Urease, subunit C, domain 1"/>
    <property type="match status" value="1"/>
</dbReference>
<comment type="caution">
    <text evidence="5">The sequence shown here is derived from an EMBL/GenBank/DDBJ whole genome shotgun (WGS) entry which is preliminary data.</text>
</comment>
<dbReference type="PANTHER" id="PTHR48107:SF7">
    <property type="entry name" value="RE15974P"/>
    <property type="match status" value="1"/>
</dbReference>
<dbReference type="InterPro" id="IPR036291">
    <property type="entry name" value="NAD(P)-bd_dom_sf"/>
</dbReference>
<accession>A0A3E2H380</accession>
<name>A0A3E2H380_SCYLI</name>
<evidence type="ECO:0000259" key="4">
    <source>
        <dbReference type="Pfam" id="PF01979"/>
    </source>
</evidence>
<dbReference type="InterPro" id="IPR002347">
    <property type="entry name" value="SDR_fam"/>
</dbReference>
<keyword evidence="6" id="KW-1185">Reference proteome</keyword>
<evidence type="ECO:0000313" key="6">
    <source>
        <dbReference type="Proteomes" id="UP000258309"/>
    </source>
</evidence>
<dbReference type="PRINTS" id="PR00080">
    <property type="entry name" value="SDRFAMILY"/>
</dbReference>
<comment type="similarity">
    <text evidence="1">Belongs to the short-chain dehydrogenases/reductases (SDR) family.</text>
</comment>
<dbReference type="GO" id="GO:0016614">
    <property type="term" value="F:oxidoreductase activity, acting on CH-OH group of donors"/>
    <property type="evidence" value="ECO:0007669"/>
    <property type="project" value="UniProtKB-ARBA"/>
</dbReference>
<organism evidence="5 6">
    <name type="scientific">Scytalidium lignicola</name>
    <name type="common">Hyphomycete</name>
    <dbReference type="NCBI Taxonomy" id="5539"/>
    <lineage>
        <taxon>Eukaryota</taxon>
        <taxon>Fungi</taxon>
        <taxon>Dikarya</taxon>
        <taxon>Ascomycota</taxon>
        <taxon>Pezizomycotina</taxon>
        <taxon>Leotiomycetes</taxon>
        <taxon>Leotiomycetes incertae sedis</taxon>
        <taxon>Scytalidium</taxon>
    </lineage>
</organism>
<dbReference type="SUPFAM" id="SSF51338">
    <property type="entry name" value="Composite domain of metallo-dependent hydrolases"/>
    <property type="match status" value="1"/>
</dbReference>
<dbReference type="Pfam" id="PF01979">
    <property type="entry name" value="Amidohydro_1"/>
    <property type="match status" value="1"/>
</dbReference>
<evidence type="ECO:0000256" key="1">
    <source>
        <dbReference type="ARBA" id="ARBA00006484"/>
    </source>
</evidence>
<dbReference type="FunFam" id="3.40.50.720:FF:000084">
    <property type="entry name" value="Short-chain dehydrogenase reductase"/>
    <property type="match status" value="1"/>
</dbReference>
<dbReference type="InterPro" id="IPR006680">
    <property type="entry name" value="Amidohydro-rel"/>
</dbReference>
<protein>
    <recommendedName>
        <fullName evidence="4">Amidohydrolase-related domain-containing protein</fullName>
    </recommendedName>
</protein>
<keyword evidence="2" id="KW-0521">NADP</keyword>
<dbReference type="Pfam" id="PF13561">
    <property type="entry name" value="adh_short_C2"/>
    <property type="match status" value="1"/>
</dbReference>
<dbReference type="EMBL" id="NCSJ02000205">
    <property type="protein sequence ID" value="RFU27473.1"/>
    <property type="molecule type" value="Genomic_DNA"/>
</dbReference>
<keyword evidence="3" id="KW-0560">Oxidoreductase</keyword>
<dbReference type="OrthoDB" id="47007at2759"/>
<gene>
    <name evidence="5" type="ORF">B7463_g8864</name>
</gene>